<protein>
    <submittedName>
        <fullName evidence="2">Uncharacterized protein</fullName>
    </submittedName>
</protein>
<evidence type="ECO:0000256" key="1">
    <source>
        <dbReference type="SAM" id="Phobius"/>
    </source>
</evidence>
<evidence type="ECO:0000313" key="3">
    <source>
        <dbReference type="Proteomes" id="UP001229421"/>
    </source>
</evidence>
<evidence type="ECO:0000313" key="2">
    <source>
        <dbReference type="EMBL" id="KAK1423706.1"/>
    </source>
</evidence>
<accession>A0AAD8NWV4</accession>
<comment type="caution">
    <text evidence="2">The sequence shown here is derived from an EMBL/GenBank/DDBJ whole genome shotgun (WGS) entry which is preliminary data.</text>
</comment>
<reference evidence="2" key="1">
    <citation type="journal article" date="2023" name="bioRxiv">
        <title>Improved chromosome-level genome assembly for marigold (Tagetes erecta).</title>
        <authorList>
            <person name="Jiang F."/>
            <person name="Yuan L."/>
            <person name="Wang S."/>
            <person name="Wang H."/>
            <person name="Xu D."/>
            <person name="Wang A."/>
            <person name="Fan W."/>
        </authorList>
    </citation>
    <scope>NUCLEOTIDE SEQUENCE</scope>
    <source>
        <strain evidence="2">WSJ</strain>
        <tissue evidence="2">Leaf</tissue>
    </source>
</reference>
<organism evidence="2 3">
    <name type="scientific">Tagetes erecta</name>
    <name type="common">African marigold</name>
    <dbReference type="NCBI Taxonomy" id="13708"/>
    <lineage>
        <taxon>Eukaryota</taxon>
        <taxon>Viridiplantae</taxon>
        <taxon>Streptophyta</taxon>
        <taxon>Embryophyta</taxon>
        <taxon>Tracheophyta</taxon>
        <taxon>Spermatophyta</taxon>
        <taxon>Magnoliopsida</taxon>
        <taxon>eudicotyledons</taxon>
        <taxon>Gunneridae</taxon>
        <taxon>Pentapetalae</taxon>
        <taxon>asterids</taxon>
        <taxon>campanulids</taxon>
        <taxon>Asterales</taxon>
        <taxon>Asteraceae</taxon>
        <taxon>Asteroideae</taxon>
        <taxon>Heliantheae alliance</taxon>
        <taxon>Tageteae</taxon>
        <taxon>Tagetes</taxon>
    </lineage>
</organism>
<proteinExistence type="predicted"/>
<feature type="transmembrane region" description="Helical" evidence="1">
    <location>
        <begin position="51"/>
        <end position="72"/>
    </location>
</feature>
<dbReference type="Proteomes" id="UP001229421">
    <property type="component" value="Unassembled WGS sequence"/>
</dbReference>
<name>A0AAD8NWV4_TARER</name>
<keyword evidence="1" id="KW-0812">Transmembrane</keyword>
<keyword evidence="3" id="KW-1185">Reference proteome</keyword>
<gene>
    <name evidence="2" type="ORF">QVD17_19014</name>
</gene>
<dbReference type="EMBL" id="JAUHHV010000005">
    <property type="protein sequence ID" value="KAK1423706.1"/>
    <property type="molecule type" value="Genomic_DNA"/>
</dbReference>
<keyword evidence="1" id="KW-1133">Transmembrane helix</keyword>
<sequence length="74" mass="8772">MQYELCFFFLIIFFKCNAVCLISSIKFLFGAQNKPNFVVNMHPLVAYTTQIVVWSFISPYKFLVIATLYINWFQ</sequence>
<keyword evidence="1" id="KW-0472">Membrane</keyword>
<feature type="transmembrane region" description="Helical" evidence="1">
    <location>
        <begin position="7"/>
        <end position="31"/>
    </location>
</feature>
<dbReference type="AlphaFoldDB" id="A0AAD8NWV4"/>